<dbReference type="Proteomes" id="UP000275846">
    <property type="component" value="Unassembled WGS sequence"/>
</dbReference>
<gene>
    <name evidence="1" type="ORF">SSLN_LOCUS16901</name>
</gene>
<dbReference type="SUPFAM" id="SSF52777">
    <property type="entry name" value="CoA-dependent acyltransferases"/>
    <property type="match status" value="1"/>
</dbReference>
<dbReference type="EMBL" id="UYSU01041681">
    <property type="protein sequence ID" value="VDM03287.1"/>
    <property type="molecule type" value="Genomic_DNA"/>
</dbReference>
<proteinExistence type="predicted"/>
<dbReference type="AlphaFoldDB" id="A0A3P7DEL7"/>
<dbReference type="Gene3D" id="3.30.559.70">
    <property type="entry name" value="Choline/Carnitine o-acyltransferase, domain 2"/>
    <property type="match status" value="1"/>
</dbReference>
<sequence length="191" mass="22024">MDLLREGRRLEGEEIYNQLRRITNDATTNREAAIRVGSLTALPRPRWAQEVRDNYKCVHKLEATDLASQAYREYLRLSKVYPENGDHLALTEEENEQLTKDFQAVMEGIGKDRHLQNISTWTSKGEDPFMVFESGDFNSNLTSSARHISSSVELDDDLATWHVLLVFDASNSLYLPSHITVYSEDQFIWIE</sequence>
<accession>A0A3P7DEL7</accession>
<keyword evidence="2" id="KW-1185">Reference proteome</keyword>
<evidence type="ECO:0000313" key="1">
    <source>
        <dbReference type="EMBL" id="VDM03287.1"/>
    </source>
</evidence>
<reference evidence="1 2" key="1">
    <citation type="submission" date="2018-11" db="EMBL/GenBank/DDBJ databases">
        <authorList>
            <consortium name="Pathogen Informatics"/>
        </authorList>
    </citation>
    <scope>NUCLEOTIDE SEQUENCE [LARGE SCALE GENOMIC DNA]</scope>
    <source>
        <strain evidence="1 2">NST_G2</strain>
    </source>
</reference>
<dbReference type="InterPro" id="IPR042231">
    <property type="entry name" value="Cho/carn_acyl_trans_2"/>
</dbReference>
<protein>
    <submittedName>
        <fullName evidence="1">Uncharacterized protein</fullName>
    </submittedName>
</protein>
<name>A0A3P7DEL7_SCHSO</name>
<organism evidence="1 2">
    <name type="scientific">Schistocephalus solidus</name>
    <name type="common">Tapeworm</name>
    <dbReference type="NCBI Taxonomy" id="70667"/>
    <lineage>
        <taxon>Eukaryota</taxon>
        <taxon>Metazoa</taxon>
        <taxon>Spiralia</taxon>
        <taxon>Lophotrochozoa</taxon>
        <taxon>Platyhelminthes</taxon>
        <taxon>Cestoda</taxon>
        <taxon>Eucestoda</taxon>
        <taxon>Diphyllobothriidea</taxon>
        <taxon>Diphyllobothriidae</taxon>
        <taxon>Schistocephalus</taxon>
    </lineage>
</organism>
<dbReference type="OrthoDB" id="543859at2759"/>
<evidence type="ECO:0000313" key="2">
    <source>
        <dbReference type="Proteomes" id="UP000275846"/>
    </source>
</evidence>